<dbReference type="GO" id="GO:0043138">
    <property type="term" value="F:3'-5' DNA helicase activity"/>
    <property type="evidence" value="ECO:0007669"/>
    <property type="project" value="UniProtKB-EC"/>
</dbReference>
<dbReference type="GO" id="GO:0003677">
    <property type="term" value="F:DNA binding"/>
    <property type="evidence" value="ECO:0007669"/>
    <property type="project" value="UniProtKB-KW"/>
</dbReference>
<feature type="non-terminal residue" evidence="15">
    <location>
        <position position="1"/>
    </location>
</feature>
<feature type="region of interest" description="Disordered" evidence="13">
    <location>
        <begin position="1"/>
        <end position="79"/>
    </location>
</feature>
<dbReference type="SUPFAM" id="SSF52540">
    <property type="entry name" value="P-loop containing nucleoside triphosphate hydrolases"/>
    <property type="match status" value="1"/>
</dbReference>
<dbReference type="Gene3D" id="3.40.50.300">
    <property type="entry name" value="P-loop containing nucleotide triphosphate hydrolases"/>
    <property type="match status" value="1"/>
</dbReference>
<evidence type="ECO:0000256" key="12">
    <source>
        <dbReference type="ARBA" id="ARBA00049360"/>
    </source>
</evidence>
<dbReference type="GO" id="GO:0005694">
    <property type="term" value="C:chromosome"/>
    <property type="evidence" value="ECO:0007669"/>
    <property type="project" value="TreeGrafter"/>
</dbReference>
<comment type="similarity">
    <text evidence="2">Belongs to the helicase family. RecQ subfamily.</text>
</comment>
<dbReference type="FunFam" id="3.40.50.300:FF:000772">
    <property type="entry name" value="ATP-dependent DNA helicase Q4"/>
    <property type="match status" value="1"/>
</dbReference>
<evidence type="ECO:0000256" key="9">
    <source>
        <dbReference type="ARBA" id="ARBA00023242"/>
    </source>
</evidence>
<keyword evidence="9" id="KW-0539">Nucleus</keyword>
<dbReference type="Proteomes" id="UP000525319">
    <property type="component" value="Unassembled WGS sequence"/>
</dbReference>
<evidence type="ECO:0000313" key="16">
    <source>
        <dbReference type="Proteomes" id="UP000525319"/>
    </source>
</evidence>
<comment type="caution">
    <text evidence="15">The sequence shown here is derived from an EMBL/GenBank/DDBJ whole genome shotgun (WGS) entry which is preliminary data.</text>
</comment>
<feature type="compositionally biased region" description="Pro residues" evidence="13">
    <location>
        <begin position="48"/>
        <end position="71"/>
    </location>
</feature>
<evidence type="ECO:0000313" key="15">
    <source>
        <dbReference type="EMBL" id="NXU44013.1"/>
    </source>
</evidence>
<feature type="non-terminal residue" evidence="15">
    <location>
        <position position="233"/>
    </location>
</feature>
<keyword evidence="6" id="KW-0067">ATP-binding</keyword>
<dbReference type="PANTHER" id="PTHR13710">
    <property type="entry name" value="DNA HELICASE RECQ FAMILY MEMBER"/>
    <property type="match status" value="1"/>
</dbReference>
<keyword evidence="4" id="KW-0378">Hydrolase</keyword>
<dbReference type="OrthoDB" id="18781at2759"/>
<gene>
    <name evidence="15" type="primary">Recql4_1</name>
    <name evidence="15" type="ORF">DRYBRU_R14970</name>
</gene>
<keyword evidence="8" id="KW-0413">Isomerase</keyword>
<dbReference type="GO" id="GO:0005737">
    <property type="term" value="C:cytoplasm"/>
    <property type="evidence" value="ECO:0007669"/>
    <property type="project" value="TreeGrafter"/>
</dbReference>
<evidence type="ECO:0000256" key="2">
    <source>
        <dbReference type="ARBA" id="ARBA00005446"/>
    </source>
</evidence>
<dbReference type="AlphaFoldDB" id="A0A7L3KR39"/>
<dbReference type="EMBL" id="VZTZ01041135">
    <property type="protein sequence ID" value="NXU44013.1"/>
    <property type="molecule type" value="Genomic_DNA"/>
</dbReference>
<evidence type="ECO:0000256" key="10">
    <source>
        <dbReference type="ARBA" id="ARBA00034617"/>
    </source>
</evidence>
<dbReference type="GO" id="GO:0009378">
    <property type="term" value="F:four-way junction helicase activity"/>
    <property type="evidence" value="ECO:0007669"/>
    <property type="project" value="TreeGrafter"/>
</dbReference>
<name>A0A7L3KR39_9PASS</name>
<dbReference type="PANTHER" id="PTHR13710:SF108">
    <property type="entry name" value="ATP-DEPENDENT DNA HELICASE Q4"/>
    <property type="match status" value="1"/>
</dbReference>
<dbReference type="SMART" id="SM00487">
    <property type="entry name" value="DEXDc"/>
    <property type="match status" value="1"/>
</dbReference>
<evidence type="ECO:0000256" key="11">
    <source>
        <dbReference type="ARBA" id="ARBA00034808"/>
    </source>
</evidence>
<evidence type="ECO:0000256" key="1">
    <source>
        <dbReference type="ARBA" id="ARBA00004123"/>
    </source>
</evidence>
<evidence type="ECO:0000256" key="6">
    <source>
        <dbReference type="ARBA" id="ARBA00022840"/>
    </source>
</evidence>
<evidence type="ECO:0000256" key="8">
    <source>
        <dbReference type="ARBA" id="ARBA00023235"/>
    </source>
</evidence>
<reference evidence="15 16" key="1">
    <citation type="submission" date="2019-09" db="EMBL/GenBank/DDBJ databases">
        <title>Bird 10,000 Genomes (B10K) Project - Family phase.</title>
        <authorList>
            <person name="Zhang G."/>
        </authorList>
    </citation>
    <scope>NUCLEOTIDE SEQUENCE [LARGE SCALE GENOMIC DNA]</scope>
    <source>
        <strain evidence="15">B10K-DU-030-03</strain>
    </source>
</reference>
<keyword evidence="7" id="KW-0238">DNA-binding</keyword>
<evidence type="ECO:0000259" key="14">
    <source>
        <dbReference type="PROSITE" id="PS51192"/>
    </source>
</evidence>
<proteinExistence type="inferred from homology"/>
<comment type="catalytic activity">
    <reaction evidence="10">
        <text>Couples ATP hydrolysis with the unwinding of duplex DNA by translocating in the 3'-5' direction.</text>
        <dbReference type="EC" id="5.6.2.4"/>
    </reaction>
</comment>
<evidence type="ECO:0000256" key="3">
    <source>
        <dbReference type="ARBA" id="ARBA00022741"/>
    </source>
</evidence>
<keyword evidence="5 15" id="KW-0347">Helicase</keyword>
<dbReference type="GO" id="GO:0016787">
    <property type="term" value="F:hydrolase activity"/>
    <property type="evidence" value="ECO:0007669"/>
    <property type="project" value="UniProtKB-KW"/>
</dbReference>
<keyword evidence="3" id="KW-0547">Nucleotide-binding</keyword>
<dbReference type="GO" id="GO:0005524">
    <property type="term" value="F:ATP binding"/>
    <property type="evidence" value="ECO:0007669"/>
    <property type="project" value="UniProtKB-KW"/>
</dbReference>
<dbReference type="InterPro" id="IPR014001">
    <property type="entry name" value="Helicase_ATP-bd"/>
</dbReference>
<dbReference type="GO" id="GO:0005634">
    <property type="term" value="C:nucleus"/>
    <property type="evidence" value="ECO:0007669"/>
    <property type="project" value="UniProtKB-SubCell"/>
</dbReference>
<dbReference type="EC" id="5.6.2.4" evidence="11"/>
<dbReference type="PROSITE" id="PS51192">
    <property type="entry name" value="HELICASE_ATP_BIND_1"/>
    <property type="match status" value="1"/>
</dbReference>
<comment type="subcellular location">
    <subcellularLocation>
        <location evidence="1">Nucleus</location>
    </subcellularLocation>
</comment>
<dbReference type="InterPro" id="IPR027417">
    <property type="entry name" value="P-loop_NTPase"/>
</dbReference>
<evidence type="ECO:0000256" key="7">
    <source>
        <dbReference type="ARBA" id="ARBA00023125"/>
    </source>
</evidence>
<dbReference type="InterPro" id="IPR011545">
    <property type="entry name" value="DEAD/DEAH_box_helicase_dom"/>
</dbReference>
<comment type="catalytic activity">
    <reaction evidence="12">
        <text>ATP + H2O = ADP + phosphate + H(+)</text>
        <dbReference type="Rhea" id="RHEA:13065"/>
        <dbReference type="ChEBI" id="CHEBI:15377"/>
        <dbReference type="ChEBI" id="CHEBI:15378"/>
        <dbReference type="ChEBI" id="CHEBI:30616"/>
        <dbReference type="ChEBI" id="CHEBI:43474"/>
        <dbReference type="ChEBI" id="CHEBI:456216"/>
    </reaction>
</comment>
<accession>A0A7L3KR39</accession>
<protein>
    <recommendedName>
        <fullName evidence="11">DNA 3'-5' helicase</fullName>
        <ecNumber evidence="11">5.6.2.4</ecNumber>
    </recommendedName>
</protein>
<sequence length="233" mass="25219">GKDLGSFPEKIPEEEEALPTVEEVSQRTNSDFIPEIPDGSNAENSQLPPNPLEFSPPSPPPPVDPLYPPNPDGTVPDPPEEVLEALRILGYNSFRPGQAEAIMRVLSGISTLLVSPTGTGKSLCYQLPAFLYHRNSGSVALVISPLVSLMDDQVSGLPSALRAVCVHSNLTQPQRDAAMEKIRSGKAQILLLSPESLVATGAFSRFFRDLPPVAFACLDEVHCLSQWSHNFRP</sequence>
<keyword evidence="16" id="KW-1185">Reference proteome</keyword>
<evidence type="ECO:0000256" key="5">
    <source>
        <dbReference type="ARBA" id="ARBA00022806"/>
    </source>
</evidence>
<feature type="domain" description="Helicase ATP-binding" evidence="14">
    <location>
        <begin position="102"/>
        <end position="233"/>
    </location>
</feature>
<dbReference type="Pfam" id="PF00270">
    <property type="entry name" value="DEAD"/>
    <property type="match status" value="1"/>
</dbReference>
<organism evidence="15 16">
    <name type="scientific">Drymodes brunneopygia</name>
    <dbReference type="NCBI Taxonomy" id="626378"/>
    <lineage>
        <taxon>Eukaryota</taxon>
        <taxon>Metazoa</taxon>
        <taxon>Chordata</taxon>
        <taxon>Craniata</taxon>
        <taxon>Vertebrata</taxon>
        <taxon>Euteleostomi</taxon>
        <taxon>Archelosauria</taxon>
        <taxon>Archosauria</taxon>
        <taxon>Dinosauria</taxon>
        <taxon>Saurischia</taxon>
        <taxon>Theropoda</taxon>
        <taxon>Coelurosauria</taxon>
        <taxon>Aves</taxon>
        <taxon>Neognathae</taxon>
        <taxon>Neoaves</taxon>
        <taxon>Telluraves</taxon>
        <taxon>Australaves</taxon>
        <taxon>Passeriformes</taxon>
        <taxon>Petroicidae</taxon>
        <taxon>Drymodes</taxon>
    </lineage>
</organism>
<evidence type="ECO:0000256" key="4">
    <source>
        <dbReference type="ARBA" id="ARBA00022801"/>
    </source>
</evidence>
<evidence type="ECO:0000256" key="13">
    <source>
        <dbReference type="SAM" id="MobiDB-lite"/>
    </source>
</evidence>
<dbReference type="GO" id="GO:0000724">
    <property type="term" value="P:double-strand break repair via homologous recombination"/>
    <property type="evidence" value="ECO:0007669"/>
    <property type="project" value="TreeGrafter"/>
</dbReference>